<comment type="caution">
    <text evidence="3">The sequence shown here is derived from an EMBL/GenBank/DDBJ whole genome shotgun (WGS) entry which is preliminary data.</text>
</comment>
<keyword evidence="2" id="KW-0732">Signal</keyword>
<dbReference type="GeneID" id="63719602"/>
<protein>
    <recommendedName>
        <fullName evidence="5">Hydrophobin</fullName>
    </recommendedName>
</protein>
<evidence type="ECO:0000256" key="2">
    <source>
        <dbReference type="SAM" id="SignalP"/>
    </source>
</evidence>
<gene>
    <name evidence="3" type="ORF">DCS_06959</name>
</gene>
<evidence type="ECO:0000313" key="3">
    <source>
        <dbReference type="EMBL" id="KYK54998.1"/>
    </source>
</evidence>
<feature type="region of interest" description="Disordered" evidence="1">
    <location>
        <begin position="26"/>
        <end position="110"/>
    </location>
</feature>
<name>A0A151GD15_DRECN</name>
<dbReference type="EMBL" id="LAYC01000003">
    <property type="protein sequence ID" value="KYK54998.1"/>
    <property type="molecule type" value="Genomic_DNA"/>
</dbReference>
<dbReference type="RefSeq" id="XP_040654350.1">
    <property type="nucleotide sequence ID" value="XM_040804246.1"/>
</dbReference>
<accession>A0A151GD15</accession>
<feature type="signal peptide" evidence="2">
    <location>
        <begin position="1"/>
        <end position="17"/>
    </location>
</feature>
<sequence>MKFSGLALVAFIASAIAAPGYSGDNNRSPGHNVGHPGNTRPGNNYGNNRGSNYGNNYGNNHGNNRGNNYGNNRGNNRGNNYGNNRGNNRGNNHRVSPNRHRRPNPFNWPSQGPWGRQGYCNKNAAIYCLDEKHLVVDIDVDANLLGLDIDVDVDVDVALFNTKKCYQTACCKRGCQRGRYLDTNQYQCNHY</sequence>
<proteinExistence type="predicted"/>
<feature type="compositionally biased region" description="Low complexity" evidence="1">
    <location>
        <begin position="37"/>
        <end position="90"/>
    </location>
</feature>
<feature type="chain" id="PRO_5007580380" description="Hydrophobin" evidence="2">
    <location>
        <begin position="18"/>
        <end position="191"/>
    </location>
</feature>
<keyword evidence="4" id="KW-1185">Reference proteome</keyword>
<evidence type="ECO:0008006" key="5">
    <source>
        <dbReference type="Google" id="ProtNLM"/>
    </source>
</evidence>
<evidence type="ECO:0000313" key="4">
    <source>
        <dbReference type="Proteomes" id="UP000076580"/>
    </source>
</evidence>
<dbReference type="AlphaFoldDB" id="A0A151GD15"/>
<reference evidence="3 4" key="1">
    <citation type="journal article" date="2016" name="Sci. Rep.">
        <title>Insights into Adaptations to a Near-Obligate Nematode Endoparasitic Lifestyle from the Finished Genome of Drechmeria coniospora.</title>
        <authorList>
            <person name="Zhang L."/>
            <person name="Zhou Z."/>
            <person name="Guo Q."/>
            <person name="Fokkens L."/>
            <person name="Miskei M."/>
            <person name="Pocsi I."/>
            <person name="Zhang W."/>
            <person name="Chen M."/>
            <person name="Wang L."/>
            <person name="Sun Y."/>
            <person name="Donzelli B.G."/>
            <person name="Gibson D.M."/>
            <person name="Nelson D.R."/>
            <person name="Luo J.G."/>
            <person name="Rep M."/>
            <person name="Liu H."/>
            <person name="Yang S."/>
            <person name="Wang J."/>
            <person name="Krasnoff S.B."/>
            <person name="Xu Y."/>
            <person name="Molnar I."/>
            <person name="Lin M."/>
        </authorList>
    </citation>
    <scope>NUCLEOTIDE SEQUENCE [LARGE SCALE GENOMIC DNA]</scope>
    <source>
        <strain evidence="3 4">ARSEF 6962</strain>
    </source>
</reference>
<evidence type="ECO:0000256" key="1">
    <source>
        <dbReference type="SAM" id="MobiDB-lite"/>
    </source>
</evidence>
<dbReference type="InParanoid" id="A0A151GD15"/>
<organism evidence="3 4">
    <name type="scientific">Drechmeria coniospora</name>
    <name type="common">Nematophagous fungus</name>
    <name type="synonym">Meria coniospora</name>
    <dbReference type="NCBI Taxonomy" id="98403"/>
    <lineage>
        <taxon>Eukaryota</taxon>
        <taxon>Fungi</taxon>
        <taxon>Dikarya</taxon>
        <taxon>Ascomycota</taxon>
        <taxon>Pezizomycotina</taxon>
        <taxon>Sordariomycetes</taxon>
        <taxon>Hypocreomycetidae</taxon>
        <taxon>Hypocreales</taxon>
        <taxon>Ophiocordycipitaceae</taxon>
        <taxon>Drechmeria</taxon>
    </lineage>
</organism>
<dbReference type="Proteomes" id="UP000076580">
    <property type="component" value="Chromosome 03"/>
</dbReference>